<sequence length="164" mass="16992">MSVSDEVATTAVPLRAWPVATVLARLALAAGFLSAVADRFGLWGPLHTGNVAWGGFAAFTAYTHQLVPYLLDGLASAAAWAATVAELTLGLTLLAGVALRWSAWAATALQLVFGLSMALFLGWEAPLSASVFSACAAALLLALAPVRAFAFSLDRLFAAASEKR</sequence>
<proteinExistence type="predicted"/>
<dbReference type="RefSeq" id="WP_285974118.1">
    <property type="nucleotide sequence ID" value="NZ_CP127294.1"/>
</dbReference>
<dbReference type="Proteomes" id="UP001236014">
    <property type="component" value="Chromosome"/>
</dbReference>
<protein>
    <recommendedName>
        <fullName evidence="4">DoxX family membrane protein</fullName>
    </recommendedName>
</protein>
<dbReference type="KEGG" id="acab:QRX50_23835"/>
<keyword evidence="1" id="KW-0472">Membrane</keyword>
<evidence type="ECO:0000313" key="3">
    <source>
        <dbReference type="Proteomes" id="UP001236014"/>
    </source>
</evidence>
<accession>A0A9Y2IQC9</accession>
<dbReference type="EMBL" id="CP127294">
    <property type="protein sequence ID" value="WIX83569.1"/>
    <property type="molecule type" value="Genomic_DNA"/>
</dbReference>
<keyword evidence="3" id="KW-1185">Reference proteome</keyword>
<evidence type="ECO:0008006" key="4">
    <source>
        <dbReference type="Google" id="ProtNLM"/>
    </source>
</evidence>
<feature type="transmembrane region" description="Helical" evidence="1">
    <location>
        <begin position="104"/>
        <end position="123"/>
    </location>
</feature>
<gene>
    <name evidence="2" type="ORF">QRX50_23835</name>
</gene>
<evidence type="ECO:0000313" key="2">
    <source>
        <dbReference type="EMBL" id="WIX83569.1"/>
    </source>
</evidence>
<feature type="transmembrane region" description="Helical" evidence="1">
    <location>
        <begin position="129"/>
        <end position="150"/>
    </location>
</feature>
<keyword evidence="1" id="KW-1133">Transmembrane helix</keyword>
<feature type="transmembrane region" description="Helical" evidence="1">
    <location>
        <begin position="16"/>
        <end position="37"/>
    </location>
</feature>
<feature type="transmembrane region" description="Helical" evidence="1">
    <location>
        <begin position="77"/>
        <end position="97"/>
    </location>
</feature>
<dbReference type="AlphaFoldDB" id="A0A9Y2IQC9"/>
<organism evidence="2 3">
    <name type="scientific">Amycolatopsis carbonis</name>
    <dbReference type="NCBI Taxonomy" id="715471"/>
    <lineage>
        <taxon>Bacteria</taxon>
        <taxon>Bacillati</taxon>
        <taxon>Actinomycetota</taxon>
        <taxon>Actinomycetes</taxon>
        <taxon>Pseudonocardiales</taxon>
        <taxon>Pseudonocardiaceae</taxon>
        <taxon>Amycolatopsis</taxon>
    </lineage>
</organism>
<keyword evidence="1" id="KW-0812">Transmembrane</keyword>
<feature type="transmembrane region" description="Helical" evidence="1">
    <location>
        <begin position="49"/>
        <end position="71"/>
    </location>
</feature>
<name>A0A9Y2IQC9_9PSEU</name>
<reference evidence="2 3" key="1">
    <citation type="submission" date="2023-06" db="EMBL/GenBank/DDBJ databases">
        <authorList>
            <person name="Oyuntsetseg B."/>
            <person name="Kim S.B."/>
        </authorList>
    </citation>
    <scope>NUCLEOTIDE SEQUENCE [LARGE SCALE GENOMIC DNA]</scope>
    <source>
        <strain evidence="2 3">2-15</strain>
    </source>
</reference>
<evidence type="ECO:0000256" key="1">
    <source>
        <dbReference type="SAM" id="Phobius"/>
    </source>
</evidence>